<keyword evidence="2" id="KW-0597">Phosphoprotein</keyword>
<keyword evidence="4" id="KW-1185">Reference proteome</keyword>
<dbReference type="RefSeq" id="XP_039128264.1">
    <property type="nucleotide sequence ID" value="XM_039272330.1"/>
</dbReference>
<dbReference type="InterPro" id="IPR045279">
    <property type="entry name" value="ARR-like"/>
</dbReference>
<proteinExistence type="predicted"/>
<feature type="modified residue" description="4-aspartylphosphate" evidence="2">
    <location>
        <position position="75"/>
    </location>
</feature>
<evidence type="ECO:0000259" key="3">
    <source>
        <dbReference type="PROSITE" id="PS50110"/>
    </source>
</evidence>
<reference evidence="5" key="1">
    <citation type="submission" date="2025-08" db="UniProtKB">
        <authorList>
            <consortium name="RefSeq"/>
        </authorList>
    </citation>
    <scope>IDENTIFICATION</scope>
</reference>
<dbReference type="CDD" id="cd17581">
    <property type="entry name" value="REC_typeA_ARR"/>
    <property type="match status" value="1"/>
</dbReference>
<dbReference type="GO" id="GO:0009736">
    <property type="term" value="P:cytokinin-activated signaling pathway"/>
    <property type="evidence" value="ECO:0007669"/>
    <property type="project" value="InterPro"/>
</dbReference>
<dbReference type="GO" id="GO:0000160">
    <property type="term" value="P:phosphorelay signal transduction system"/>
    <property type="evidence" value="ECO:0007669"/>
    <property type="project" value="UniProtKB-KW"/>
</dbReference>
<protein>
    <submittedName>
        <fullName evidence="5">Two-component response regulator ARR17-like</fullName>
    </submittedName>
</protein>
<dbReference type="Proteomes" id="UP001515500">
    <property type="component" value="Chromosome 7"/>
</dbReference>
<dbReference type="AlphaFoldDB" id="A0AB40BP68"/>
<dbReference type="InterPro" id="IPR001789">
    <property type="entry name" value="Sig_transdc_resp-reg_receiver"/>
</dbReference>
<keyword evidence="1" id="KW-0902">Two-component regulatory system</keyword>
<dbReference type="PANTHER" id="PTHR43874">
    <property type="entry name" value="TWO-COMPONENT RESPONSE REGULATOR"/>
    <property type="match status" value="1"/>
</dbReference>
<gene>
    <name evidence="5" type="primary">LOC120264515</name>
</gene>
<dbReference type="GeneID" id="120264515"/>
<dbReference type="Pfam" id="PF00072">
    <property type="entry name" value="Response_reg"/>
    <property type="match status" value="1"/>
</dbReference>
<name>A0AB40BP68_DIOCR</name>
<evidence type="ECO:0000313" key="5">
    <source>
        <dbReference type="RefSeq" id="XP_039128264.1"/>
    </source>
</evidence>
<dbReference type="SMART" id="SM00448">
    <property type="entry name" value="REC"/>
    <property type="match status" value="1"/>
</dbReference>
<dbReference type="SUPFAM" id="SSF52172">
    <property type="entry name" value="CheY-like"/>
    <property type="match status" value="1"/>
</dbReference>
<evidence type="ECO:0000313" key="4">
    <source>
        <dbReference type="Proteomes" id="UP001515500"/>
    </source>
</evidence>
<sequence length="142" mass="16218">MFRKKMGDRDELHVLAVDDSVIERKFLEIMLKKSHYKVTTAENGLRALEQLGLIGDENPSTMEGNDLKVNLIITDYCMPGMTGYELMKKIKESPNLKTIPVVIMSSENIPTRIKKCLEDGAEEFMLKPLQQSDVLRLRNHVP</sequence>
<dbReference type="Gene3D" id="3.40.50.2300">
    <property type="match status" value="1"/>
</dbReference>
<organism evidence="4 5">
    <name type="scientific">Dioscorea cayennensis subsp. rotundata</name>
    <name type="common">White Guinea yam</name>
    <name type="synonym">Dioscorea rotundata</name>
    <dbReference type="NCBI Taxonomy" id="55577"/>
    <lineage>
        <taxon>Eukaryota</taxon>
        <taxon>Viridiplantae</taxon>
        <taxon>Streptophyta</taxon>
        <taxon>Embryophyta</taxon>
        <taxon>Tracheophyta</taxon>
        <taxon>Spermatophyta</taxon>
        <taxon>Magnoliopsida</taxon>
        <taxon>Liliopsida</taxon>
        <taxon>Dioscoreales</taxon>
        <taxon>Dioscoreaceae</taxon>
        <taxon>Dioscorea</taxon>
    </lineage>
</organism>
<evidence type="ECO:0000256" key="2">
    <source>
        <dbReference type="PROSITE-ProRule" id="PRU00169"/>
    </source>
</evidence>
<feature type="domain" description="Response regulatory" evidence="3">
    <location>
        <begin position="13"/>
        <end position="142"/>
    </location>
</feature>
<accession>A0AB40BP68</accession>
<dbReference type="PROSITE" id="PS50110">
    <property type="entry name" value="RESPONSE_REGULATORY"/>
    <property type="match status" value="1"/>
</dbReference>
<dbReference type="InterPro" id="IPR011006">
    <property type="entry name" value="CheY-like_superfamily"/>
</dbReference>
<evidence type="ECO:0000256" key="1">
    <source>
        <dbReference type="ARBA" id="ARBA00023012"/>
    </source>
</evidence>
<dbReference type="PANTHER" id="PTHR43874:SF106">
    <property type="entry name" value="TWO-COMPONENT RESPONSE REGULATOR ORR4"/>
    <property type="match status" value="1"/>
</dbReference>